<feature type="transmembrane region" description="Helical" evidence="1">
    <location>
        <begin position="15"/>
        <end position="32"/>
    </location>
</feature>
<evidence type="ECO:0000313" key="2">
    <source>
        <dbReference type="EMBL" id="JAD31517.1"/>
    </source>
</evidence>
<reference evidence="2" key="2">
    <citation type="journal article" date="2015" name="Data Brief">
        <title>Shoot transcriptome of the giant reed, Arundo donax.</title>
        <authorList>
            <person name="Barrero R.A."/>
            <person name="Guerrero F.D."/>
            <person name="Moolhuijzen P."/>
            <person name="Goolsby J.A."/>
            <person name="Tidwell J."/>
            <person name="Bellgard S.E."/>
            <person name="Bellgard M.I."/>
        </authorList>
    </citation>
    <scope>NUCLEOTIDE SEQUENCE</scope>
    <source>
        <tissue evidence="2">Shoot tissue taken approximately 20 cm above the soil surface</tissue>
    </source>
</reference>
<accession>A0A0A8Z9I8</accession>
<keyword evidence="1" id="KW-0812">Transmembrane</keyword>
<dbReference type="AlphaFoldDB" id="A0A0A8Z9I8"/>
<sequence>MFGVQPILQFMDTNIMFLLSMIIASFHGSIYSKARLMFSVNFNLMLSGF</sequence>
<name>A0A0A8Z9I8_ARUDO</name>
<organism evidence="2">
    <name type="scientific">Arundo donax</name>
    <name type="common">Giant reed</name>
    <name type="synonym">Donax arundinaceus</name>
    <dbReference type="NCBI Taxonomy" id="35708"/>
    <lineage>
        <taxon>Eukaryota</taxon>
        <taxon>Viridiplantae</taxon>
        <taxon>Streptophyta</taxon>
        <taxon>Embryophyta</taxon>
        <taxon>Tracheophyta</taxon>
        <taxon>Spermatophyta</taxon>
        <taxon>Magnoliopsida</taxon>
        <taxon>Liliopsida</taxon>
        <taxon>Poales</taxon>
        <taxon>Poaceae</taxon>
        <taxon>PACMAD clade</taxon>
        <taxon>Arundinoideae</taxon>
        <taxon>Arundineae</taxon>
        <taxon>Arundo</taxon>
    </lineage>
</organism>
<protein>
    <submittedName>
        <fullName evidence="2">Uncharacterized protein</fullName>
    </submittedName>
</protein>
<reference evidence="2" key="1">
    <citation type="submission" date="2014-09" db="EMBL/GenBank/DDBJ databases">
        <authorList>
            <person name="Magalhaes I.L.F."/>
            <person name="Oliveira U."/>
            <person name="Santos F.R."/>
            <person name="Vidigal T.H.D.A."/>
            <person name="Brescovit A.D."/>
            <person name="Santos A.J."/>
        </authorList>
    </citation>
    <scope>NUCLEOTIDE SEQUENCE</scope>
    <source>
        <tissue evidence="2">Shoot tissue taken approximately 20 cm above the soil surface</tissue>
    </source>
</reference>
<dbReference type="EMBL" id="GBRH01266378">
    <property type="protein sequence ID" value="JAD31517.1"/>
    <property type="molecule type" value="Transcribed_RNA"/>
</dbReference>
<proteinExistence type="predicted"/>
<keyword evidence="1" id="KW-0472">Membrane</keyword>
<evidence type="ECO:0000256" key="1">
    <source>
        <dbReference type="SAM" id="Phobius"/>
    </source>
</evidence>
<keyword evidence="1" id="KW-1133">Transmembrane helix</keyword>